<protein>
    <submittedName>
        <fullName evidence="5">Lrp/AsnC family transcriptional regulator</fullName>
    </submittedName>
</protein>
<sequence>MESSTSVTVFDDLDLQLLQALETDGRAPFSRIASVLGVSDQTIARRYRRLRTEGGLRVIGVREISVRDQDNWRMLRLRCTPDASESIARALARRPDTTWIVLCSGGTEVVCMTLARTRDEDHELIFGKLPRTPRITDIRAHQLLHRFYGGPEGWLGKSGALSVEQVAALTPDYAEGPAPTAIAPEDDPLVAALKSDGRATFAELQKATGRSESAVRRRLDQLLASGALFVDVQFDAEHLGYGMFALLWITAAPASFDTVGRALATHPEVAFAAAAAGPYNIVATIVCRDSTALYTYLSERLGKLEGVQHIETSPILRRVKQLSYEEGRTGRGTS</sequence>
<dbReference type="GO" id="GO:0043565">
    <property type="term" value="F:sequence-specific DNA binding"/>
    <property type="evidence" value="ECO:0007669"/>
    <property type="project" value="InterPro"/>
</dbReference>
<dbReference type="SUPFAM" id="SSF54909">
    <property type="entry name" value="Dimeric alpha+beta barrel"/>
    <property type="match status" value="1"/>
</dbReference>
<dbReference type="Pfam" id="PF13404">
    <property type="entry name" value="HTH_AsnC-type"/>
    <property type="match status" value="1"/>
</dbReference>
<dbReference type="Gene3D" id="3.30.70.920">
    <property type="match status" value="1"/>
</dbReference>
<organism evidence="5 6">
    <name type="scientific">Streptomyces beijiangensis</name>
    <dbReference type="NCBI Taxonomy" id="163361"/>
    <lineage>
        <taxon>Bacteria</taxon>
        <taxon>Bacillati</taxon>
        <taxon>Actinomycetota</taxon>
        <taxon>Actinomycetes</taxon>
        <taxon>Kitasatosporales</taxon>
        <taxon>Streptomycetaceae</taxon>
        <taxon>Streptomyces</taxon>
    </lineage>
</organism>
<keyword evidence="1" id="KW-0805">Transcription regulation</keyword>
<accession>A0A939FD37</accession>
<dbReference type="Pfam" id="PF01037">
    <property type="entry name" value="AsnC_trans_reg"/>
    <property type="match status" value="1"/>
</dbReference>
<evidence type="ECO:0000259" key="4">
    <source>
        <dbReference type="PROSITE" id="PS50956"/>
    </source>
</evidence>
<reference evidence="5" key="1">
    <citation type="submission" date="2021-03" db="EMBL/GenBank/DDBJ databases">
        <title>Streptomyces poriferae sp. nov., a novel marine sponge-derived Actinobacteria species with anti-MRSA activity.</title>
        <authorList>
            <person name="Sandoval-Powers M."/>
            <person name="Kralova S."/>
            <person name="Nguyen G.-S."/>
            <person name="Fawwal D."/>
            <person name="Degnes K."/>
            <person name="Klinkenberg G."/>
            <person name="Sletta H."/>
            <person name="Wentzel A."/>
            <person name="Liles M.R."/>
        </authorList>
    </citation>
    <scope>NUCLEOTIDE SEQUENCE</scope>
    <source>
        <strain evidence="5">DSM 41794</strain>
    </source>
</reference>
<dbReference type="RefSeq" id="WP_206965844.1">
    <property type="nucleotide sequence ID" value="NZ_BAAAJJ010000004.1"/>
</dbReference>
<dbReference type="SMART" id="SM00344">
    <property type="entry name" value="HTH_ASNC"/>
    <property type="match status" value="1"/>
</dbReference>
<evidence type="ECO:0000256" key="1">
    <source>
        <dbReference type="ARBA" id="ARBA00023015"/>
    </source>
</evidence>
<dbReference type="Proteomes" id="UP000664167">
    <property type="component" value="Unassembled WGS sequence"/>
</dbReference>
<dbReference type="InterPro" id="IPR011008">
    <property type="entry name" value="Dimeric_a/b-barrel"/>
</dbReference>
<dbReference type="PANTHER" id="PTHR30154:SF34">
    <property type="entry name" value="TRANSCRIPTIONAL REGULATOR AZLB"/>
    <property type="match status" value="1"/>
</dbReference>
<dbReference type="GO" id="GO:0005829">
    <property type="term" value="C:cytosol"/>
    <property type="evidence" value="ECO:0007669"/>
    <property type="project" value="TreeGrafter"/>
</dbReference>
<dbReference type="PANTHER" id="PTHR30154">
    <property type="entry name" value="LEUCINE-RESPONSIVE REGULATORY PROTEIN"/>
    <property type="match status" value="1"/>
</dbReference>
<evidence type="ECO:0000313" key="5">
    <source>
        <dbReference type="EMBL" id="MBO0515217.1"/>
    </source>
</evidence>
<evidence type="ECO:0000313" key="6">
    <source>
        <dbReference type="Proteomes" id="UP000664167"/>
    </source>
</evidence>
<gene>
    <name evidence="5" type="ORF">J0695_25975</name>
</gene>
<keyword evidence="3" id="KW-0804">Transcription</keyword>
<dbReference type="InterPro" id="IPR036390">
    <property type="entry name" value="WH_DNA-bd_sf"/>
</dbReference>
<dbReference type="InterPro" id="IPR000485">
    <property type="entry name" value="AsnC-type_HTH_dom"/>
</dbReference>
<dbReference type="Gene3D" id="1.10.10.10">
    <property type="entry name" value="Winged helix-like DNA-binding domain superfamily/Winged helix DNA-binding domain"/>
    <property type="match status" value="2"/>
</dbReference>
<dbReference type="GO" id="GO:0043200">
    <property type="term" value="P:response to amino acid"/>
    <property type="evidence" value="ECO:0007669"/>
    <property type="project" value="TreeGrafter"/>
</dbReference>
<dbReference type="PROSITE" id="PS50956">
    <property type="entry name" value="HTH_ASNC_2"/>
    <property type="match status" value="1"/>
</dbReference>
<evidence type="ECO:0000256" key="2">
    <source>
        <dbReference type="ARBA" id="ARBA00023125"/>
    </source>
</evidence>
<keyword evidence="2" id="KW-0238">DNA-binding</keyword>
<dbReference type="PRINTS" id="PR00033">
    <property type="entry name" value="HTHASNC"/>
</dbReference>
<dbReference type="InterPro" id="IPR019887">
    <property type="entry name" value="Tscrpt_reg_AsnC/Lrp_C"/>
</dbReference>
<evidence type="ECO:0000256" key="3">
    <source>
        <dbReference type="ARBA" id="ARBA00023163"/>
    </source>
</evidence>
<feature type="domain" description="HTH asnC-type" evidence="4">
    <location>
        <begin position="10"/>
        <end position="54"/>
    </location>
</feature>
<dbReference type="EMBL" id="JAFLRJ010000263">
    <property type="protein sequence ID" value="MBO0515217.1"/>
    <property type="molecule type" value="Genomic_DNA"/>
</dbReference>
<comment type="caution">
    <text evidence="5">The sequence shown here is derived from an EMBL/GenBank/DDBJ whole genome shotgun (WGS) entry which is preliminary data.</text>
</comment>
<dbReference type="InterPro" id="IPR019888">
    <property type="entry name" value="Tscrpt_reg_AsnC-like"/>
</dbReference>
<name>A0A939FD37_9ACTN</name>
<dbReference type="AlphaFoldDB" id="A0A939FD37"/>
<dbReference type="Pfam" id="PF13412">
    <property type="entry name" value="HTH_24"/>
    <property type="match status" value="1"/>
</dbReference>
<proteinExistence type="predicted"/>
<keyword evidence="6" id="KW-1185">Reference proteome</keyword>
<dbReference type="SUPFAM" id="SSF46785">
    <property type="entry name" value="Winged helix' DNA-binding domain"/>
    <property type="match status" value="2"/>
</dbReference>
<dbReference type="InterPro" id="IPR036388">
    <property type="entry name" value="WH-like_DNA-bd_sf"/>
</dbReference>